<dbReference type="EMBL" id="JANHOG010001658">
    <property type="protein sequence ID" value="KAJ3533599.1"/>
    <property type="molecule type" value="Genomic_DNA"/>
</dbReference>
<name>A0ACC1S7I8_9APHY</name>
<dbReference type="Proteomes" id="UP001148662">
    <property type="component" value="Unassembled WGS sequence"/>
</dbReference>
<protein>
    <submittedName>
        <fullName evidence="1">Uncharacterized protein</fullName>
    </submittedName>
</protein>
<organism evidence="1 2">
    <name type="scientific">Phlebia brevispora</name>
    <dbReference type="NCBI Taxonomy" id="194682"/>
    <lineage>
        <taxon>Eukaryota</taxon>
        <taxon>Fungi</taxon>
        <taxon>Dikarya</taxon>
        <taxon>Basidiomycota</taxon>
        <taxon>Agaricomycotina</taxon>
        <taxon>Agaricomycetes</taxon>
        <taxon>Polyporales</taxon>
        <taxon>Meruliaceae</taxon>
        <taxon>Phlebia</taxon>
    </lineage>
</organism>
<evidence type="ECO:0000313" key="1">
    <source>
        <dbReference type="EMBL" id="KAJ3533599.1"/>
    </source>
</evidence>
<keyword evidence="2" id="KW-1185">Reference proteome</keyword>
<comment type="caution">
    <text evidence="1">The sequence shown here is derived from an EMBL/GenBank/DDBJ whole genome shotgun (WGS) entry which is preliminary data.</text>
</comment>
<evidence type="ECO:0000313" key="2">
    <source>
        <dbReference type="Proteomes" id="UP001148662"/>
    </source>
</evidence>
<proteinExistence type="predicted"/>
<sequence length="478" mass="54248">MPPGGNRKEPPIGKVSTPFGVARELPYAEFMEELLPLLDPRIDFNTLTLNTQKRRSNLPMTKNSHLWGYSTKKPSTKRSLGIEPTLVFKNNDNAEWTLEKRDMDALPDAYLLLRSSSEEDVNWTSIAVPGAYSIWDTPDTFRENVVKITRCMSQCMYRDARRRFVYAFTIQDERMRLWWCDRVKILFTESFDCIAHSVLLFEFFISVMYAPPERLGFDPTMKLLNHPRDNVHLAQYEISVRSEDGEEHQYKTLALLADAEETILGRNTRVWKAIKIENGVPVGEPVVLKDAWVHPYRDREGAIYSRVWTTASEAQRNALEAACISVLCHGDVFVCESPDCAMYYKDALRCRNRGAARAIEAHASQCEAHHLIHNRVVFKQIGRSMLGETSLAKIFGGLRDAANALQVLHECGWIHGDISTGNILLVNDRAVLTDLEYAQHKDERRNHDKTGALQRASKTGVRAGSLVASALPLQALSR</sequence>
<accession>A0ACC1S7I8</accession>
<gene>
    <name evidence="1" type="ORF">NM688_g7260</name>
</gene>
<reference evidence="1" key="1">
    <citation type="submission" date="2022-07" db="EMBL/GenBank/DDBJ databases">
        <title>Genome Sequence of Phlebia brevispora.</title>
        <authorList>
            <person name="Buettner E."/>
        </authorList>
    </citation>
    <scope>NUCLEOTIDE SEQUENCE</scope>
    <source>
        <strain evidence="1">MPL23</strain>
    </source>
</reference>